<dbReference type="Gene3D" id="3.50.50.60">
    <property type="entry name" value="FAD/NAD(P)-binding domain"/>
    <property type="match status" value="1"/>
</dbReference>
<organism evidence="2 3">
    <name type="scientific">Leptospirillum ferrodiazotrophum</name>
    <dbReference type="NCBI Taxonomy" id="412449"/>
    <lineage>
        <taxon>Bacteria</taxon>
        <taxon>Pseudomonadati</taxon>
        <taxon>Nitrospirota</taxon>
        <taxon>Nitrospiria</taxon>
        <taxon>Nitrospirales</taxon>
        <taxon>Nitrospiraceae</taxon>
        <taxon>Leptospirillum</taxon>
    </lineage>
</organism>
<proteinExistence type="predicted"/>
<sequence>MIAAQETPVQGTQEIHVDAAVVGLGPAGSTALRLLASAGISCIGIDRSHFPRNKPCGGGVSARTLPLLPPGLLDEIPHQITSGISLTYRGGPSQNQDFGRPIAYQVRRDQFDAALLDAAYRAGGQVMTGVETVSARREGREFVIVADHRVIRALSVFAADGATSRILRDLDPDSSRHVRENPSLRPFTSAEAFGDLRNPIDDRHVGIDLGLVSGGYAWSFPKKDSSWGLGVAGFLGPLANPRKEFARYLESRQATVGKAEVLTWPLPNYRSVRHGRISGLFLVGDAGGILDPFLGEGIYYAILSATRGAEALIHELSRKDIAPETAAGLASQAYARFVKGTLWPDFAQGARLAQVLYRFPGFFFRVTRRHPGLLALYASILTGKHDYRSFSRAMILRTLALLIPGRTPLSGPAL</sequence>
<accession>C6HZ38</accession>
<evidence type="ECO:0000313" key="2">
    <source>
        <dbReference type="EMBL" id="EES52049.1"/>
    </source>
</evidence>
<dbReference type="PANTHER" id="PTHR42685:SF22">
    <property type="entry name" value="CONDITIONED MEDIUM FACTOR RECEPTOR 1"/>
    <property type="match status" value="1"/>
</dbReference>
<dbReference type="InterPro" id="IPR002938">
    <property type="entry name" value="FAD-bd"/>
</dbReference>
<dbReference type="InterPro" id="IPR050407">
    <property type="entry name" value="Geranylgeranyl_reductase"/>
</dbReference>
<evidence type="ECO:0000259" key="1">
    <source>
        <dbReference type="Pfam" id="PF01494"/>
    </source>
</evidence>
<dbReference type="GO" id="GO:0071949">
    <property type="term" value="F:FAD binding"/>
    <property type="evidence" value="ECO:0007669"/>
    <property type="project" value="InterPro"/>
</dbReference>
<name>C6HZ38_9BACT</name>
<dbReference type="Pfam" id="PF01494">
    <property type="entry name" value="FAD_binding_3"/>
    <property type="match status" value="1"/>
</dbReference>
<evidence type="ECO:0000313" key="3">
    <source>
        <dbReference type="Proteomes" id="UP000009374"/>
    </source>
</evidence>
<keyword evidence="3" id="KW-1185">Reference proteome</keyword>
<dbReference type="PANTHER" id="PTHR42685">
    <property type="entry name" value="GERANYLGERANYL DIPHOSPHATE REDUCTASE"/>
    <property type="match status" value="1"/>
</dbReference>
<dbReference type="AlphaFoldDB" id="C6HZ38"/>
<dbReference type="Proteomes" id="UP000009374">
    <property type="component" value="Unassembled WGS sequence"/>
</dbReference>
<feature type="domain" description="FAD-binding" evidence="1">
    <location>
        <begin position="17"/>
        <end position="171"/>
    </location>
</feature>
<dbReference type="EMBL" id="GG693880">
    <property type="protein sequence ID" value="EES52049.1"/>
    <property type="molecule type" value="Genomic_DNA"/>
</dbReference>
<dbReference type="InterPro" id="IPR036188">
    <property type="entry name" value="FAD/NAD-bd_sf"/>
</dbReference>
<dbReference type="SUPFAM" id="SSF51905">
    <property type="entry name" value="FAD/NAD(P)-binding domain"/>
    <property type="match status" value="1"/>
</dbReference>
<protein>
    <submittedName>
        <fullName evidence="2">Geranylgeranyl reductase</fullName>
    </submittedName>
</protein>
<gene>
    <name evidence="2" type="ORF">UBAL3_94530015</name>
</gene>
<reference evidence="2 3" key="1">
    <citation type="journal article" date="2009" name="Appl. Environ. Microbiol.">
        <title>Community genomic and proteomic analyses of chemoautotrophic iron-oxidizing "Leptospirillum rubarum" (Group II) and "Leptospirillum ferrodiazotrophum" (Group III) bacteria in acid mine drainage biofilms.</title>
        <authorList>
            <person name="Goltsman D.S."/>
            <person name="Denef V.J."/>
            <person name="Singer S.W."/>
            <person name="VerBerkmoes N.C."/>
            <person name="Lefsrud M."/>
            <person name="Mueller R.S."/>
            <person name="Dick G.J."/>
            <person name="Sun C.L."/>
            <person name="Wheeler K.E."/>
            <person name="Zemla A."/>
            <person name="Baker B.J."/>
            <person name="Hauser L."/>
            <person name="Land M."/>
            <person name="Shah M.B."/>
            <person name="Thelen M.P."/>
            <person name="Hettich R.L."/>
            <person name="Banfield J.F."/>
        </authorList>
    </citation>
    <scope>NUCLEOTIDE SEQUENCE [LARGE SCALE GENOMIC DNA]</scope>
</reference>
<dbReference type="PRINTS" id="PR00420">
    <property type="entry name" value="RNGMNOXGNASE"/>
</dbReference>